<proteinExistence type="predicted"/>
<reference evidence="1 2" key="1">
    <citation type="submission" date="2022-01" db="EMBL/GenBank/DDBJ databases">
        <title>A high-quality chromosome-level genome assembly of rohu carp, Labeo rohita.</title>
        <authorList>
            <person name="Arick M.A. II"/>
            <person name="Hsu C.-Y."/>
            <person name="Magbanua Z."/>
            <person name="Pechanova O."/>
            <person name="Grover C."/>
            <person name="Miller E."/>
            <person name="Thrash A."/>
            <person name="Ezzel L."/>
            <person name="Alam S."/>
            <person name="Benzie J."/>
            <person name="Hamilton M."/>
            <person name="Karsi A."/>
            <person name="Lawrence M.L."/>
            <person name="Peterson D.G."/>
        </authorList>
    </citation>
    <scope>NUCLEOTIDE SEQUENCE [LARGE SCALE GENOMIC DNA]</scope>
    <source>
        <strain evidence="2">BAU-BD-2019</strain>
        <tissue evidence="1">Blood</tissue>
    </source>
</reference>
<evidence type="ECO:0000313" key="2">
    <source>
        <dbReference type="Proteomes" id="UP000830375"/>
    </source>
</evidence>
<accession>A0ABQ8L6G3</accession>
<gene>
    <name evidence="1" type="ORF">H4Q32_025261</name>
</gene>
<organism evidence="1 2">
    <name type="scientific">Labeo rohita</name>
    <name type="common">Indian major carp</name>
    <name type="synonym">Cyprinus rohita</name>
    <dbReference type="NCBI Taxonomy" id="84645"/>
    <lineage>
        <taxon>Eukaryota</taxon>
        <taxon>Metazoa</taxon>
        <taxon>Chordata</taxon>
        <taxon>Craniata</taxon>
        <taxon>Vertebrata</taxon>
        <taxon>Euteleostomi</taxon>
        <taxon>Actinopterygii</taxon>
        <taxon>Neopterygii</taxon>
        <taxon>Teleostei</taxon>
        <taxon>Ostariophysi</taxon>
        <taxon>Cypriniformes</taxon>
        <taxon>Cyprinidae</taxon>
        <taxon>Labeoninae</taxon>
        <taxon>Labeonini</taxon>
        <taxon>Labeo</taxon>
    </lineage>
</organism>
<name>A0ABQ8L6G3_LABRO</name>
<protein>
    <submittedName>
        <fullName evidence="1">LINE-1 retrotransposable element ORF2 protein</fullName>
    </submittedName>
</protein>
<keyword evidence="2" id="KW-1185">Reference proteome</keyword>
<comment type="caution">
    <text evidence="1">The sequence shown here is derived from an EMBL/GenBank/DDBJ whole genome shotgun (WGS) entry which is preliminary data.</text>
</comment>
<dbReference type="EMBL" id="JACTAM010002123">
    <property type="protein sequence ID" value="KAI2645914.1"/>
    <property type="molecule type" value="Genomic_DNA"/>
</dbReference>
<sequence length="327" mass="37887">MIKTTLTAWWQTNTLTNHVLTPHINSPIWNNPDFTINHSPLSNNKWKEKGITHLHHLFPGNTFITFTELMQRFNLGKEHYYYYLQIKNSIKTTTGINDIAQPPPILKRISTISNSAKPLSKLYALISSIDTNTAAPVKQWEKDLNISTDKEFWETVCGNIFIFSTNTNIQLIQYKVVHRTHITQHKMFKMGLENSDRCINCSLNTQDTYLHAVWLCPPVNQFWTDVTNKLTEIFKTIIPMLPVLCLIGDTSQINPAFKHPVPLLMSLAIAKKTILLNWKNKCQISVTQWIHLLREHIIQEQHTTKTQNQLLRFNTTFSPLFSPLNIE</sequence>
<evidence type="ECO:0000313" key="1">
    <source>
        <dbReference type="EMBL" id="KAI2645914.1"/>
    </source>
</evidence>
<dbReference type="Proteomes" id="UP000830375">
    <property type="component" value="Unassembled WGS sequence"/>
</dbReference>